<keyword evidence="2" id="KW-0238">DNA-binding</keyword>
<reference evidence="6" key="1">
    <citation type="journal article" date="2019" name="Int. J. Syst. Evol. Microbiol.">
        <title>The Global Catalogue of Microorganisms (GCM) 10K type strain sequencing project: providing services to taxonomists for standard genome sequencing and annotation.</title>
        <authorList>
            <consortium name="The Broad Institute Genomics Platform"/>
            <consortium name="The Broad Institute Genome Sequencing Center for Infectious Disease"/>
            <person name="Wu L."/>
            <person name="Ma J."/>
        </authorList>
    </citation>
    <scope>NUCLEOTIDE SEQUENCE [LARGE SCALE GENOMIC DNA]</scope>
    <source>
        <strain evidence="6">JCM 10083</strain>
    </source>
</reference>
<gene>
    <name evidence="5" type="ORF">ACFQVD_40935</name>
</gene>
<organism evidence="5 6">
    <name type="scientific">Streptosporangium amethystogenes subsp. fukuiense</name>
    <dbReference type="NCBI Taxonomy" id="698418"/>
    <lineage>
        <taxon>Bacteria</taxon>
        <taxon>Bacillati</taxon>
        <taxon>Actinomycetota</taxon>
        <taxon>Actinomycetes</taxon>
        <taxon>Streptosporangiales</taxon>
        <taxon>Streptosporangiaceae</taxon>
        <taxon>Streptosporangium</taxon>
    </lineage>
</organism>
<accession>A0ABW2TER7</accession>
<name>A0ABW2TER7_9ACTN</name>
<evidence type="ECO:0000313" key="6">
    <source>
        <dbReference type="Proteomes" id="UP001596514"/>
    </source>
</evidence>
<dbReference type="InterPro" id="IPR051011">
    <property type="entry name" value="Metal_resp_trans_reg"/>
</dbReference>
<dbReference type="Proteomes" id="UP001596514">
    <property type="component" value="Unassembled WGS sequence"/>
</dbReference>
<protein>
    <submittedName>
        <fullName evidence="5">ArsR family transcriptional regulator</fullName>
    </submittedName>
</protein>
<dbReference type="SUPFAM" id="SSF46785">
    <property type="entry name" value="Winged helix' DNA-binding domain"/>
    <property type="match status" value="1"/>
</dbReference>
<dbReference type="InterPro" id="IPR036390">
    <property type="entry name" value="WH_DNA-bd_sf"/>
</dbReference>
<proteinExistence type="predicted"/>
<feature type="domain" description="HTH arsR-type" evidence="4">
    <location>
        <begin position="250"/>
        <end position="325"/>
    </location>
</feature>
<keyword evidence="3" id="KW-0804">Transcription</keyword>
<evidence type="ECO:0000256" key="3">
    <source>
        <dbReference type="ARBA" id="ARBA00023163"/>
    </source>
</evidence>
<dbReference type="PANTHER" id="PTHR43132:SF6">
    <property type="entry name" value="HTH-TYPE TRANSCRIPTIONAL REPRESSOR CZRA"/>
    <property type="match status" value="1"/>
</dbReference>
<dbReference type="PANTHER" id="PTHR43132">
    <property type="entry name" value="ARSENICAL RESISTANCE OPERON REPRESSOR ARSR-RELATED"/>
    <property type="match status" value="1"/>
</dbReference>
<keyword evidence="1" id="KW-0805">Transcription regulation</keyword>
<keyword evidence="6" id="KW-1185">Reference proteome</keyword>
<dbReference type="InterPro" id="IPR036388">
    <property type="entry name" value="WH-like_DNA-bd_sf"/>
</dbReference>
<dbReference type="EMBL" id="JBHTEE010000001">
    <property type="protein sequence ID" value="MFC7606485.1"/>
    <property type="molecule type" value="Genomic_DNA"/>
</dbReference>
<sequence length="331" mass="36409">MVYRIEVTPHDIMASRFAISPLIVTKHALWVLSGARGSGQWRSWADRMREPYERLLLTQPGLAPLVALFRERHYNADFPAPPPTGVDTPFEAELAVVRATPAAQAHDEIARNLEGMPRPPAPVREVLFSSDVVRLFAEALQATWGEIVSPAWPRFHAILERDVIQRAGRLATYGWAAALDDLTPRIRWDPDGVIEVLAGDADETHRLNGRGLLFVPTVFPIKMGSYLEDDWPYAISYPARGTGIPPERADGLAHLIGRTRTRLLLELATPATTTQLVTQLGLGLGTVGGHISALRKAGLITGNRIGRTILYHRTPLGDSLVNRSPALDASR</sequence>
<comment type="caution">
    <text evidence="5">The sequence shown here is derived from an EMBL/GenBank/DDBJ whole genome shotgun (WGS) entry which is preliminary data.</text>
</comment>
<evidence type="ECO:0000313" key="5">
    <source>
        <dbReference type="EMBL" id="MFC7606485.1"/>
    </source>
</evidence>
<evidence type="ECO:0000259" key="4">
    <source>
        <dbReference type="SMART" id="SM00418"/>
    </source>
</evidence>
<dbReference type="Gene3D" id="1.10.10.10">
    <property type="entry name" value="Winged helix-like DNA-binding domain superfamily/Winged helix DNA-binding domain"/>
    <property type="match status" value="1"/>
</dbReference>
<dbReference type="InterPro" id="IPR001845">
    <property type="entry name" value="HTH_ArsR_DNA-bd_dom"/>
</dbReference>
<dbReference type="SMART" id="SM00418">
    <property type="entry name" value="HTH_ARSR"/>
    <property type="match status" value="1"/>
</dbReference>
<dbReference type="RefSeq" id="WP_343962982.1">
    <property type="nucleotide sequence ID" value="NZ_BAAAGK010000013.1"/>
</dbReference>
<evidence type="ECO:0000256" key="1">
    <source>
        <dbReference type="ARBA" id="ARBA00023015"/>
    </source>
</evidence>
<evidence type="ECO:0000256" key="2">
    <source>
        <dbReference type="ARBA" id="ARBA00023125"/>
    </source>
</evidence>